<dbReference type="InterPro" id="IPR039764">
    <property type="entry name" value="HABP4/SERBP1-like"/>
</dbReference>
<dbReference type="PANTHER" id="PTHR12299">
    <property type="entry name" value="HYALURONIC ACID-BINDING PROTEIN 4"/>
    <property type="match status" value="1"/>
</dbReference>
<dbReference type="GO" id="GO:0003723">
    <property type="term" value="F:RNA binding"/>
    <property type="evidence" value="ECO:0007669"/>
    <property type="project" value="InterPro"/>
</dbReference>
<dbReference type="GO" id="GO:0005634">
    <property type="term" value="C:nucleus"/>
    <property type="evidence" value="ECO:0007669"/>
    <property type="project" value="TreeGrafter"/>
</dbReference>
<reference evidence="3" key="1">
    <citation type="journal article" date="2020" name="New Phytol.">
        <title>Comparative genomics reveals dynamic genome evolution in host specialist ectomycorrhizal fungi.</title>
        <authorList>
            <person name="Lofgren L.A."/>
            <person name="Nguyen N.H."/>
            <person name="Vilgalys R."/>
            <person name="Ruytinx J."/>
            <person name="Liao H.L."/>
            <person name="Branco S."/>
            <person name="Kuo A."/>
            <person name="LaButti K."/>
            <person name="Lipzen A."/>
            <person name="Andreopoulos W."/>
            <person name="Pangilinan J."/>
            <person name="Riley R."/>
            <person name="Hundley H."/>
            <person name="Na H."/>
            <person name="Barry K."/>
            <person name="Grigoriev I.V."/>
            <person name="Stajich J.E."/>
            <person name="Kennedy P.G."/>
        </authorList>
    </citation>
    <scope>NUCLEOTIDE SEQUENCE</scope>
    <source>
        <strain evidence="3">FC203</strain>
    </source>
</reference>
<feature type="domain" description="Hyaluronan/mRNA-binding protein" evidence="2">
    <location>
        <begin position="102"/>
        <end position="240"/>
    </location>
</feature>
<protein>
    <recommendedName>
        <fullName evidence="2">Hyaluronan/mRNA-binding protein domain-containing protein</fullName>
    </recommendedName>
</protein>
<accession>A0AAD4E4N1</accession>
<feature type="region of interest" description="Disordered" evidence="1">
    <location>
        <begin position="282"/>
        <end position="346"/>
    </location>
</feature>
<dbReference type="AlphaFoldDB" id="A0AAD4E4N1"/>
<dbReference type="RefSeq" id="XP_041224752.1">
    <property type="nucleotide sequence ID" value="XM_041361979.1"/>
</dbReference>
<evidence type="ECO:0000313" key="4">
    <source>
        <dbReference type="Proteomes" id="UP001195769"/>
    </source>
</evidence>
<dbReference type="EMBL" id="JABBWK010000034">
    <property type="protein sequence ID" value="KAG1899176.1"/>
    <property type="molecule type" value="Genomic_DNA"/>
</dbReference>
<dbReference type="Pfam" id="PF04774">
    <property type="entry name" value="HABP4_PAI-RBP1"/>
    <property type="match status" value="1"/>
</dbReference>
<dbReference type="SMART" id="SM01233">
    <property type="entry name" value="HABP4_PAI-RBP1"/>
    <property type="match status" value="1"/>
</dbReference>
<name>A0AAD4E4N1_9AGAM</name>
<feature type="compositionally biased region" description="Basic and acidic residues" evidence="1">
    <location>
        <begin position="188"/>
        <end position="204"/>
    </location>
</feature>
<feature type="region of interest" description="Disordered" evidence="1">
    <location>
        <begin position="1"/>
        <end position="250"/>
    </location>
</feature>
<dbReference type="GeneID" id="64656277"/>
<dbReference type="InterPro" id="IPR006861">
    <property type="entry name" value="HABP4_PAIRBP1-bd"/>
</dbReference>
<gene>
    <name evidence="3" type="ORF">F5891DRAFT_1039953</name>
</gene>
<feature type="compositionally biased region" description="Low complexity" evidence="1">
    <location>
        <begin position="139"/>
        <end position="186"/>
    </location>
</feature>
<evidence type="ECO:0000259" key="2">
    <source>
        <dbReference type="SMART" id="SM01233"/>
    </source>
</evidence>
<dbReference type="GO" id="GO:0005737">
    <property type="term" value="C:cytoplasm"/>
    <property type="evidence" value="ECO:0007669"/>
    <property type="project" value="TreeGrafter"/>
</dbReference>
<dbReference type="PANTHER" id="PTHR12299:SF17">
    <property type="entry name" value="AT19571P-RELATED"/>
    <property type="match status" value="1"/>
</dbReference>
<feature type="compositionally biased region" description="Basic and acidic residues" evidence="1">
    <location>
        <begin position="221"/>
        <end position="239"/>
    </location>
</feature>
<feature type="compositionally biased region" description="Basic and acidic residues" evidence="1">
    <location>
        <begin position="76"/>
        <end position="121"/>
    </location>
</feature>
<comment type="caution">
    <text evidence="3">The sequence shown here is derived from an EMBL/GenBank/DDBJ whole genome shotgun (WGS) entry which is preliminary data.</text>
</comment>
<evidence type="ECO:0000256" key="1">
    <source>
        <dbReference type="SAM" id="MobiDB-lite"/>
    </source>
</evidence>
<feature type="compositionally biased region" description="Pro residues" evidence="1">
    <location>
        <begin position="18"/>
        <end position="33"/>
    </location>
</feature>
<proteinExistence type="predicted"/>
<feature type="compositionally biased region" description="Low complexity" evidence="1">
    <location>
        <begin position="50"/>
        <end position="71"/>
    </location>
</feature>
<dbReference type="Proteomes" id="UP001195769">
    <property type="component" value="Unassembled WGS sequence"/>
</dbReference>
<sequence>MSVATRNPFALLDEDRPSTPPPPSAEPATPAPAPQSQQTRTRGRGGPASRGGRYYQRGGAAPPAAPPTDDQPAPEPKPRRFDGERKEGRGRGRGRGGDRGGRGRPFDRHSQTGKTDSEKKVHNSWGGDDGEAERKTEEAATNDALAENAAGGLNDWAAPAADPSPNDWAAPADAPPADDWAAPSAAEGAEKPQSGERRERRGDREEEEDNTLTLDQYLAQQREKENALVPKLDVRKPNDGADDDVFQGAAPLQKDDSEYFAAKVKSAPKARTKKDEKVFIEIEARFERPSRPGRGGRGGDRGGGERSRGERGRGRGGRGRGGANGHSAPGASAINVDDETAFPSLS</sequence>
<evidence type="ECO:0000313" key="3">
    <source>
        <dbReference type="EMBL" id="KAG1899176.1"/>
    </source>
</evidence>
<dbReference type="Gene3D" id="6.10.140.1040">
    <property type="match status" value="1"/>
</dbReference>
<keyword evidence="4" id="KW-1185">Reference proteome</keyword>
<organism evidence="3 4">
    <name type="scientific">Suillus fuscotomentosus</name>
    <dbReference type="NCBI Taxonomy" id="1912939"/>
    <lineage>
        <taxon>Eukaryota</taxon>
        <taxon>Fungi</taxon>
        <taxon>Dikarya</taxon>
        <taxon>Basidiomycota</taxon>
        <taxon>Agaricomycotina</taxon>
        <taxon>Agaricomycetes</taxon>
        <taxon>Agaricomycetidae</taxon>
        <taxon>Boletales</taxon>
        <taxon>Suillineae</taxon>
        <taxon>Suillaceae</taxon>
        <taxon>Suillus</taxon>
    </lineage>
</organism>
<feature type="compositionally biased region" description="Basic and acidic residues" evidence="1">
    <location>
        <begin position="297"/>
        <end position="313"/>
    </location>
</feature>